<protein>
    <submittedName>
        <fullName evidence="4">L domain-like protein</fullName>
    </submittedName>
</protein>
<name>A0A6A6WRP2_9PLEO</name>
<evidence type="ECO:0000313" key="5">
    <source>
        <dbReference type="Proteomes" id="UP000799757"/>
    </source>
</evidence>
<feature type="compositionally biased region" description="Basic and acidic residues" evidence="3">
    <location>
        <begin position="436"/>
        <end position="445"/>
    </location>
</feature>
<dbReference type="SMART" id="SM00369">
    <property type="entry name" value="LRR_TYP"/>
    <property type="match status" value="8"/>
</dbReference>
<accession>A0A6A6WRP2</accession>
<keyword evidence="1" id="KW-0433">Leucine-rich repeat</keyword>
<feature type="compositionally biased region" description="Polar residues" evidence="3">
    <location>
        <begin position="870"/>
        <end position="880"/>
    </location>
</feature>
<feature type="compositionally biased region" description="Acidic residues" evidence="3">
    <location>
        <begin position="855"/>
        <end position="869"/>
    </location>
</feature>
<feature type="region of interest" description="Disordered" evidence="3">
    <location>
        <begin position="1"/>
        <end position="462"/>
    </location>
</feature>
<gene>
    <name evidence="4" type="ORF">K505DRAFT_318229</name>
</gene>
<evidence type="ECO:0000256" key="1">
    <source>
        <dbReference type="ARBA" id="ARBA00022614"/>
    </source>
</evidence>
<dbReference type="OrthoDB" id="676979at2759"/>
<sequence>MDPPSSIPIRSGLPRPTSRLPVLRPSTSQSQLRQANSQSQLRPASSTEQLRKRPSVSSLARPPQSLQKKPSRTSLVRANTTSTAPATNAASNRPSLTSATKRAVPTPAQRRTSNSNDVGPFKKPAGRPPSRQTRVNPQPAATPSTTQGEDVLGDLSAFRSASRASSRAGFRENESECIPESDAEPAKPAARKARPSLSDRTIESLSQLPSSPAGKGRRRSSFFNADHNAMPPPLRPASSLGNNGRPMTSDGTPQARPTTPRRFGSLAQRGSMTAPGKRSVSAAIPEKFANRSDGISASLTPSKPPSVAKPVAQAKKQPLSQVENVQTAPRLRPLSNSKTMTARTPKSRPSLAGVFGQARSPPATPTAIPLTPSPSRKTPVASGTPALGLKATKSSSALREQIAKAKASRRSDVAPKEKAVETPSKMPSSSTALRDQIAKAKEAARRATPAQKFGNGTPPKEVPAVKESDFAIVPDPVELASFDFGLDDPFNQRLKGGKSLLRKRIDAARADGRLNIAAMGLSEIPDEVLNMYKYDPNDDSVAWGEIVDLNVIIAADNDISCISDTVFPDVDIESIIDSDDPGPQFGSVQNLDFHGNVLRELPVGLRRLTQLSKLNLSRNQLPLDALHVISQITTLRELKLAENDLKGGIPETLSCLSKLEVLELQSNKLNSLPTEIRQLTHLRILNISDNQFTALPSELFSSVPIIELIAAKNAFSGSFFNIDTVRHLQKLVLSNNSVSSLCESGTIMLPALKHLDLGMNRLTSLPDMASWMSLTTLLIGNNKLSSLPDGFVSLQQSLHHADFTSNDITSVDERIALMDGLQTLILAANPLRVRKYLTMGTSDLKRDLHSRLEPSDDEAAEENEAEEITESGTNSSWQLKPSGTLDLSDQNLSEMDDDALVAFVQANDVRQLSLQQNALTTIPIVLSQLDHLAVLDLSKNNIARALTESLCLPKLRELRLMKNRLQSLDDVMLFLSAPSLQHLDVSQNRISGPLPTFRENFPGLLILQASDNQISDVSADSLKGLKIVNLSNNEIPRLDPHIGLQTDTLTSLTVEGNKFRVPNYAILSKGTDSVLTWLRGRIPSPTEEFFDV</sequence>
<feature type="compositionally biased region" description="Polar residues" evidence="3">
    <location>
        <begin position="334"/>
        <end position="344"/>
    </location>
</feature>
<dbReference type="Proteomes" id="UP000799757">
    <property type="component" value="Unassembled WGS sequence"/>
</dbReference>
<feature type="compositionally biased region" description="Polar residues" evidence="3">
    <location>
        <begin position="130"/>
        <end position="148"/>
    </location>
</feature>
<feature type="compositionally biased region" description="Polar residues" evidence="3">
    <location>
        <begin position="64"/>
        <end position="76"/>
    </location>
</feature>
<feature type="compositionally biased region" description="Polar residues" evidence="3">
    <location>
        <begin position="318"/>
        <end position="327"/>
    </location>
</feature>
<dbReference type="Pfam" id="PF13855">
    <property type="entry name" value="LRR_8"/>
    <property type="match status" value="1"/>
</dbReference>
<keyword evidence="5" id="KW-1185">Reference proteome</keyword>
<feature type="region of interest" description="Disordered" evidence="3">
    <location>
        <begin position="848"/>
        <end position="880"/>
    </location>
</feature>
<organism evidence="4 5">
    <name type="scientific">Melanomma pulvis-pyrius CBS 109.77</name>
    <dbReference type="NCBI Taxonomy" id="1314802"/>
    <lineage>
        <taxon>Eukaryota</taxon>
        <taxon>Fungi</taxon>
        <taxon>Dikarya</taxon>
        <taxon>Ascomycota</taxon>
        <taxon>Pezizomycotina</taxon>
        <taxon>Dothideomycetes</taxon>
        <taxon>Pleosporomycetidae</taxon>
        <taxon>Pleosporales</taxon>
        <taxon>Melanommataceae</taxon>
        <taxon>Melanomma</taxon>
    </lineage>
</organism>
<dbReference type="InterPro" id="IPR001611">
    <property type="entry name" value="Leu-rich_rpt"/>
</dbReference>
<dbReference type="EMBL" id="MU002442">
    <property type="protein sequence ID" value="KAF2786565.1"/>
    <property type="molecule type" value="Genomic_DNA"/>
</dbReference>
<proteinExistence type="predicted"/>
<dbReference type="InterPro" id="IPR050216">
    <property type="entry name" value="LRR_domain-containing"/>
</dbReference>
<feature type="compositionally biased region" description="Polar residues" evidence="3">
    <location>
        <begin position="239"/>
        <end position="257"/>
    </location>
</feature>
<evidence type="ECO:0000256" key="2">
    <source>
        <dbReference type="ARBA" id="ARBA00022737"/>
    </source>
</evidence>
<feature type="compositionally biased region" description="Polar residues" evidence="3">
    <location>
        <begin position="25"/>
        <end position="48"/>
    </location>
</feature>
<feature type="compositionally biased region" description="Basic and acidic residues" evidence="3">
    <location>
        <begin position="409"/>
        <end position="420"/>
    </location>
</feature>
<dbReference type="InterPro" id="IPR032675">
    <property type="entry name" value="LRR_dom_sf"/>
</dbReference>
<dbReference type="PROSITE" id="PS51450">
    <property type="entry name" value="LRR"/>
    <property type="match status" value="2"/>
</dbReference>
<dbReference type="AlphaFoldDB" id="A0A6A6WRP2"/>
<feature type="compositionally biased region" description="Low complexity" evidence="3">
    <location>
        <begin position="365"/>
        <end position="375"/>
    </location>
</feature>
<evidence type="ECO:0000256" key="3">
    <source>
        <dbReference type="SAM" id="MobiDB-lite"/>
    </source>
</evidence>
<dbReference type="Pfam" id="PF00560">
    <property type="entry name" value="LRR_1"/>
    <property type="match status" value="1"/>
</dbReference>
<dbReference type="PANTHER" id="PTHR48051">
    <property type="match status" value="1"/>
</dbReference>
<feature type="compositionally biased region" description="Low complexity" evidence="3">
    <location>
        <begin position="156"/>
        <end position="168"/>
    </location>
</feature>
<dbReference type="PANTHER" id="PTHR48051:SF1">
    <property type="entry name" value="RAS SUPPRESSOR PROTEIN 1"/>
    <property type="match status" value="1"/>
</dbReference>
<evidence type="ECO:0000313" key="4">
    <source>
        <dbReference type="EMBL" id="KAF2786565.1"/>
    </source>
</evidence>
<dbReference type="SMART" id="SM00364">
    <property type="entry name" value="LRR_BAC"/>
    <property type="match status" value="8"/>
</dbReference>
<dbReference type="InterPro" id="IPR003591">
    <property type="entry name" value="Leu-rich_rpt_typical-subtyp"/>
</dbReference>
<dbReference type="SUPFAM" id="SSF52058">
    <property type="entry name" value="L domain-like"/>
    <property type="match status" value="2"/>
</dbReference>
<reference evidence="4" key="1">
    <citation type="journal article" date="2020" name="Stud. Mycol.">
        <title>101 Dothideomycetes genomes: a test case for predicting lifestyles and emergence of pathogens.</title>
        <authorList>
            <person name="Haridas S."/>
            <person name="Albert R."/>
            <person name="Binder M."/>
            <person name="Bloem J."/>
            <person name="Labutti K."/>
            <person name="Salamov A."/>
            <person name="Andreopoulos B."/>
            <person name="Baker S."/>
            <person name="Barry K."/>
            <person name="Bills G."/>
            <person name="Bluhm B."/>
            <person name="Cannon C."/>
            <person name="Castanera R."/>
            <person name="Culley D."/>
            <person name="Daum C."/>
            <person name="Ezra D."/>
            <person name="Gonzalez J."/>
            <person name="Henrissat B."/>
            <person name="Kuo A."/>
            <person name="Liang C."/>
            <person name="Lipzen A."/>
            <person name="Lutzoni F."/>
            <person name="Magnuson J."/>
            <person name="Mondo S."/>
            <person name="Nolan M."/>
            <person name="Ohm R."/>
            <person name="Pangilinan J."/>
            <person name="Park H.-J."/>
            <person name="Ramirez L."/>
            <person name="Alfaro M."/>
            <person name="Sun H."/>
            <person name="Tritt A."/>
            <person name="Yoshinaga Y."/>
            <person name="Zwiers L.-H."/>
            <person name="Turgeon B."/>
            <person name="Goodwin S."/>
            <person name="Spatafora J."/>
            <person name="Crous P."/>
            <person name="Grigoriev I."/>
        </authorList>
    </citation>
    <scope>NUCLEOTIDE SEQUENCE</scope>
    <source>
        <strain evidence="4">CBS 109.77</strain>
    </source>
</reference>
<keyword evidence="2" id="KW-0677">Repeat</keyword>
<dbReference type="GO" id="GO:0005737">
    <property type="term" value="C:cytoplasm"/>
    <property type="evidence" value="ECO:0007669"/>
    <property type="project" value="TreeGrafter"/>
</dbReference>
<feature type="compositionally biased region" description="Low complexity" evidence="3">
    <location>
        <begin position="77"/>
        <end position="95"/>
    </location>
</feature>
<dbReference type="Gene3D" id="3.80.10.10">
    <property type="entry name" value="Ribonuclease Inhibitor"/>
    <property type="match status" value="3"/>
</dbReference>